<protein>
    <submittedName>
        <fullName evidence="2">Uncharacterized protein</fullName>
    </submittedName>
</protein>
<gene>
    <name evidence="2" type="ORF">S12H4_12366</name>
</gene>
<dbReference type="EMBL" id="BARW01005847">
    <property type="protein sequence ID" value="GAI83873.1"/>
    <property type="molecule type" value="Genomic_DNA"/>
</dbReference>
<evidence type="ECO:0000256" key="1">
    <source>
        <dbReference type="SAM" id="MobiDB-lite"/>
    </source>
</evidence>
<feature type="region of interest" description="Disordered" evidence="1">
    <location>
        <begin position="107"/>
        <end position="128"/>
    </location>
</feature>
<dbReference type="AlphaFoldDB" id="X1RT89"/>
<proteinExistence type="predicted"/>
<organism evidence="2">
    <name type="scientific">marine sediment metagenome</name>
    <dbReference type="NCBI Taxonomy" id="412755"/>
    <lineage>
        <taxon>unclassified sequences</taxon>
        <taxon>metagenomes</taxon>
        <taxon>ecological metagenomes</taxon>
    </lineage>
</organism>
<evidence type="ECO:0000313" key="2">
    <source>
        <dbReference type="EMBL" id="GAI83873.1"/>
    </source>
</evidence>
<reference evidence="2" key="1">
    <citation type="journal article" date="2014" name="Front. Microbiol.">
        <title>High frequency of phylogenetically diverse reductive dehalogenase-homologous genes in deep subseafloor sedimentary metagenomes.</title>
        <authorList>
            <person name="Kawai M."/>
            <person name="Futagami T."/>
            <person name="Toyoda A."/>
            <person name="Takaki Y."/>
            <person name="Nishi S."/>
            <person name="Hori S."/>
            <person name="Arai W."/>
            <person name="Tsubouchi T."/>
            <person name="Morono Y."/>
            <person name="Uchiyama I."/>
            <person name="Ito T."/>
            <person name="Fujiyama A."/>
            <person name="Inagaki F."/>
            <person name="Takami H."/>
        </authorList>
    </citation>
    <scope>NUCLEOTIDE SEQUENCE</scope>
    <source>
        <strain evidence="2">Expedition CK06-06</strain>
    </source>
</reference>
<name>X1RT89_9ZZZZ</name>
<comment type="caution">
    <text evidence="2">The sequence shown here is derived from an EMBL/GenBank/DDBJ whole genome shotgun (WGS) entry which is preliminary data.</text>
</comment>
<feature type="non-terminal residue" evidence="2">
    <location>
        <position position="1"/>
    </location>
</feature>
<accession>X1RT89</accession>
<sequence>GKMSKEEKEGMMSKMMDKFFADMTVEDKQKMMEEMMPKMMEGVNMMEMMPKMMMSMMGGGEGPGGMMPLMMTEMMPLCLVMMLPKMPKENKIEFVLKMVTSLMEQGGAGMSEEEKKGFVSKVTDKVKA</sequence>
<feature type="compositionally biased region" description="Basic and acidic residues" evidence="1">
    <location>
        <begin position="112"/>
        <end position="128"/>
    </location>
</feature>